<feature type="non-terminal residue" evidence="2">
    <location>
        <position position="1"/>
    </location>
</feature>
<reference evidence="2" key="1">
    <citation type="journal article" date="2015" name="Nature">
        <title>Complex archaea that bridge the gap between prokaryotes and eukaryotes.</title>
        <authorList>
            <person name="Spang A."/>
            <person name="Saw J.H."/>
            <person name="Jorgensen S.L."/>
            <person name="Zaremba-Niedzwiedzka K."/>
            <person name="Martijn J."/>
            <person name="Lind A.E."/>
            <person name="van Eijk R."/>
            <person name="Schleper C."/>
            <person name="Guy L."/>
            <person name="Ettema T.J."/>
        </authorList>
    </citation>
    <scope>NUCLEOTIDE SEQUENCE</scope>
</reference>
<organism evidence="2">
    <name type="scientific">marine sediment metagenome</name>
    <dbReference type="NCBI Taxonomy" id="412755"/>
    <lineage>
        <taxon>unclassified sequences</taxon>
        <taxon>metagenomes</taxon>
        <taxon>ecological metagenomes</taxon>
    </lineage>
</organism>
<name>A0A0F9FWN4_9ZZZZ</name>
<evidence type="ECO:0000313" key="2">
    <source>
        <dbReference type="EMBL" id="KKL55582.1"/>
    </source>
</evidence>
<protein>
    <recommendedName>
        <fullName evidence="3">PD-(D/E)XK endonuclease-like domain-containing protein</fullName>
    </recommendedName>
</protein>
<dbReference type="AlphaFoldDB" id="A0A0F9FWN4"/>
<sequence length="321" mass="37360">PEQSRPTIDAIYAHYKDANGDGFRSHLGASVIGRPCLREIWYGYRWTLSRIFEGRILRLFDHGNVEEKRVIKDLRGIGCEVFTRDPRTKWQFGFLEFEGHFAGSCDGIVLGLPEAPKTPHLLEVKTANDRIFKLLETNGVQKEKPEHFAQMQIYMNFAKLKRAVYITVNKNTDQIYLERINFEPKVAEKYLNRAFRIITAKRIPDKLSDNPSHWECKYCTYYDICHQKGIPEKNCRTCEHSRPKVNVGDDISAKLKPVWICAPELKIIKKTVMKKGCRNYNLRDGMKPSFSKEDMNRFQQSRNFPPTTVLENSSKKPPWAK</sequence>
<evidence type="ECO:0008006" key="3">
    <source>
        <dbReference type="Google" id="ProtNLM"/>
    </source>
</evidence>
<feature type="region of interest" description="Disordered" evidence="1">
    <location>
        <begin position="294"/>
        <end position="321"/>
    </location>
</feature>
<dbReference type="Gene3D" id="3.90.320.10">
    <property type="match status" value="1"/>
</dbReference>
<feature type="compositionally biased region" description="Polar residues" evidence="1">
    <location>
        <begin position="297"/>
        <end position="312"/>
    </location>
</feature>
<dbReference type="EMBL" id="LAZR01030790">
    <property type="protein sequence ID" value="KKL55582.1"/>
    <property type="molecule type" value="Genomic_DNA"/>
</dbReference>
<dbReference type="SUPFAM" id="SSF52980">
    <property type="entry name" value="Restriction endonuclease-like"/>
    <property type="match status" value="1"/>
</dbReference>
<proteinExistence type="predicted"/>
<dbReference type="InterPro" id="IPR011335">
    <property type="entry name" value="Restrct_endonuc-II-like"/>
</dbReference>
<dbReference type="InterPro" id="IPR011604">
    <property type="entry name" value="PDDEXK-like_dom_sf"/>
</dbReference>
<comment type="caution">
    <text evidence="2">The sequence shown here is derived from an EMBL/GenBank/DDBJ whole genome shotgun (WGS) entry which is preliminary data.</text>
</comment>
<accession>A0A0F9FWN4</accession>
<gene>
    <name evidence="2" type="ORF">LCGC14_2253990</name>
</gene>
<evidence type="ECO:0000256" key="1">
    <source>
        <dbReference type="SAM" id="MobiDB-lite"/>
    </source>
</evidence>